<dbReference type="Gene3D" id="3.30.40.10">
    <property type="entry name" value="Zinc/RING finger domain, C3HC4 (zinc finger)"/>
    <property type="match status" value="1"/>
</dbReference>
<evidence type="ECO:0000259" key="6">
    <source>
        <dbReference type="PROSITE" id="PS50089"/>
    </source>
</evidence>
<dbReference type="Proteomes" id="UP001292094">
    <property type="component" value="Unassembled WGS sequence"/>
</dbReference>
<organism evidence="7 8">
    <name type="scientific">Petrolisthes manimaculis</name>
    <dbReference type="NCBI Taxonomy" id="1843537"/>
    <lineage>
        <taxon>Eukaryota</taxon>
        <taxon>Metazoa</taxon>
        <taxon>Ecdysozoa</taxon>
        <taxon>Arthropoda</taxon>
        <taxon>Crustacea</taxon>
        <taxon>Multicrustacea</taxon>
        <taxon>Malacostraca</taxon>
        <taxon>Eumalacostraca</taxon>
        <taxon>Eucarida</taxon>
        <taxon>Decapoda</taxon>
        <taxon>Pleocyemata</taxon>
        <taxon>Anomura</taxon>
        <taxon>Galatheoidea</taxon>
        <taxon>Porcellanidae</taxon>
        <taxon>Petrolisthes</taxon>
    </lineage>
</organism>
<dbReference type="InterPro" id="IPR001841">
    <property type="entry name" value="Znf_RING"/>
</dbReference>
<keyword evidence="2 4" id="KW-0863">Zinc-finger</keyword>
<dbReference type="SUPFAM" id="SSF57850">
    <property type="entry name" value="RING/U-box"/>
    <property type="match status" value="1"/>
</dbReference>
<evidence type="ECO:0000256" key="3">
    <source>
        <dbReference type="ARBA" id="ARBA00022833"/>
    </source>
</evidence>
<evidence type="ECO:0000313" key="7">
    <source>
        <dbReference type="EMBL" id="KAK4309854.1"/>
    </source>
</evidence>
<dbReference type="PROSITE" id="PS00518">
    <property type="entry name" value="ZF_RING_1"/>
    <property type="match status" value="1"/>
</dbReference>
<dbReference type="GO" id="GO:0061630">
    <property type="term" value="F:ubiquitin protein ligase activity"/>
    <property type="evidence" value="ECO:0007669"/>
    <property type="project" value="TreeGrafter"/>
</dbReference>
<gene>
    <name evidence="7" type="ORF">Pmani_018540</name>
</gene>
<accession>A0AAE1PM98</accession>
<feature type="region of interest" description="Disordered" evidence="5">
    <location>
        <begin position="125"/>
        <end position="151"/>
    </location>
</feature>
<dbReference type="InterPro" id="IPR051435">
    <property type="entry name" value="RING_finger_E3_ubiq-ligases"/>
</dbReference>
<feature type="domain" description="RING-type" evidence="6">
    <location>
        <begin position="32"/>
        <end position="75"/>
    </location>
</feature>
<dbReference type="InterPro" id="IPR027370">
    <property type="entry name" value="Znf-RING_euk"/>
</dbReference>
<evidence type="ECO:0000256" key="5">
    <source>
        <dbReference type="SAM" id="MobiDB-lite"/>
    </source>
</evidence>
<keyword evidence="8" id="KW-1185">Reference proteome</keyword>
<comment type="caution">
    <text evidence="7">The sequence shown here is derived from an EMBL/GenBank/DDBJ whole genome shotgun (WGS) entry which is preliminary data.</text>
</comment>
<proteinExistence type="predicted"/>
<evidence type="ECO:0000256" key="1">
    <source>
        <dbReference type="ARBA" id="ARBA00022723"/>
    </source>
</evidence>
<sequence>MDTKDTDIKQEPTAPGAEGNDGGFPQNNPAECGICFTLFDDIERRPRTLPCGHTFCTSCLIVLLETKNLTCPSCRVKHRTTTINKIPISYIVEEMVRHQQQMLRQQRQMQRHNKALASLIPSKNANTTEGLLPSNEDTTSSKEPGTPAGATFTTITPTLKNIIEEQKINLECGVADREVIKTLLDQYGTQMGQWTKEHRQQIDGLNNPTKQHKIVLDYLEEEDCRLNVYKKETQDGIEQMKEIIQDLQLVGNGEEALQVINQACHYIDENTDWKKKYQELFPDVKTVTTSKKIRDVTKKALMMVDDEAGATEQTNQLIDFTRPLMDKVQILVGGQAELVNDQIHFEELKQMKPDIRKKVEAGE</sequence>
<dbReference type="Pfam" id="PF13445">
    <property type="entry name" value="zf-RING_UBOX"/>
    <property type="match status" value="1"/>
</dbReference>
<dbReference type="AlphaFoldDB" id="A0AAE1PM98"/>
<dbReference type="PROSITE" id="PS50089">
    <property type="entry name" value="ZF_RING_2"/>
    <property type="match status" value="1"/>
</dbReference>
<keyword evidence="1" id="KW-0479">Metal-binding</keyword>
<dbReference type="EMBL" id="JAWZYT010001706">
    <property type="protein sequence ID" value="KAK4309854.1"/>
    <property type="molecule type" value="Genomic_DNA"/>
</dbReference>
<dbReference type="SMART" id="SM00184">
    <property type="entry name" value="RING"/>
    <property type="match status" value="1"/>
</dbReference>
<dbReference type="GO" id="GO:0008270">
    <property type="term" value="F:zinc ion binding"/>
    <property type="evidence" value="ECO:0007669"/>
    <property type="project" value="UniProtKB-KW"/>
</dbReference>
<evidence type="ECO:0000256" key="2">
    <source>
        <dbReference type="ARBA" id="ARBA00022771"/>
    </source>
</evidence>
<keyword evidence="3" id="KW-0862">Zinc</keyword>
<evidence type="ECO:0000256" key="4">
    <source>
        <dbReference type="PROSITE-ProRule" id="PRU00175"/>
    </source>
</evidence>
<reference evidence="7" key="1">
    <citation type="submission" date="2023-11" db="EMBL/GenBank/DDBJ databases">
        <title>Genome assemblies of two species of porcelain crab, Petrolisthes cinctipes and Petrolisthes manimaculis (Anomura: Porcellanidae).</title>
        <authorList>
            <person name="Angst P."/>
        </authorList>
    </citation>
    <scope>NUCLEOTIDE SEQUENCE</scope>
    <source>
        <strain evidence="7">PB745_02</strain>
        <tissue evidence="7">Gill</tissue>
    </source>
</reference>
<feature type="compositionally biased region" description="Polar residues" evidence="5">
    <location>
        <begin position="125"/>
        <end position="143"/>
    </location>
</feature>
<evidence type="ECO:0000313" key="8">
    <source>
        <dbReference type="Proteomes" id="UP001292094"/>
    </source>
</evidence>
<feature type="region of interest" description="Disordered" evidence="5">
    <location>
        <begin position="1"/>
        <end position="24"/>
    </location>
</feature>
<dbReference type="PANTHER" id="PTHR22791">
    <property type="entry name" value="RING-TYPE DOMAIN-CONTAINING PROTEIN"/>
    <property type="match status" value="1"/>
</dbReference>
<protein>
    <recommendedName>
        <fullName evidence="6">RING-type domain-containing protein</fullName>
    </recommendedName>
</protein>
<feature type="compositionally biased region" description="Basic and acidic residues" evidence="5">
    <location>
        <begin position="1"/>
        <end position="10"/>
    </location>
</feature>
<name>A0AAE1PM98_9EUCA</name>
<dbReference type="InterPro" id="IPR013083">
    <property type="entry name" value="Znf_RING/FYVE/PHD"/>
</dbReference>
<dbReference type="GO" id="GO:0016567">
    <property type="term" value="P:protein ubiquitination"/>
    <property type="evidence" value="ECO:0007669"/>
    <property type="project" value="TreeGrafter"/>
</dbReference>
<dbReference type="InterPro" id="IPR017907">
    <property type="entry name" value="Znf_RING_CS"/>
</dbReference>
<dbReference type="PANTHER" id="PTHR22791:SF6">
    <property type="entry name" value="RING-TYPE DOMAIN-CONTAINING PROTEIN"/>
    <property type="match status" value="1"/>
</dbReference>